<dbReference type="PANTHER" id="PTHR11552">
    <property type="entry name" value="GLUCOSE-METHANOL-CHOLINE GMC OXIDOREDUCTASE"/>
    <property type="match status" value="1"/>
</dbReference>
<comment type="cofactor">
    <cofactor evidence="1">
        <name>FAD</name>
        <dbReference type="ChEBI" id="CHEBI:57692"/>
    </cofactor>
</comment>
<evidence type="ECO:0000256" key="4">
    <source>
        <dbReference type="ARBA" id="ARBA00022729"/>
    </source>
</evidence>
<keyword evidence="4 9" id="KW-0732">Signal</keyword>
<dbReference type="PANTHER" id="PTHR11552:SF201">
    <property type="entry name" value="GLUCOSE-METHANOL-CHOLINE OXIDOREDUCTASE N-TERMINAL DOMAIN-CONTAINING PROTEIN"/>
    <property type="match status" value="1"/>
</dbReference>
<evidence type="ECO:0000256" key="9">
    <source>
        <dbReference type="SAM" id="SignalP"/>
    </source>
</evidence>
<evidence type="ECO:0000256" key="1">
    <source>
        <dbReference type="ARBA" id="ARBA00001974"/>
    </source>
</evidence>
<feature type="chain" id="PRO_5047443618" description="Glucose-methanol-choline oxidoreductase N-terminal domain-containing protein" evidence="9">
    <location>
        <begin position="21"/>
        <end position="183"/>
    </location>
</feature>
<evidence type="ECO:0000256" key="8">
    <source>
        <dbReference type="RuleBase" id="RU003968"/>
    </source>
</evidence>
<sequence>MRPLWARVVVFLLGSLQAFANSYDYIVVGGGTAGLTVASRLTEDPSIRILVLEAGTNAENLQEVYIPGLVGQGQAFTTLNWAYPTVPQSNLNNRTLTVNGGKALGGSTVINGMIFPRAGKEQYDVWGALNNDSSWTWDALLPYFKSYENFTAPNAFQISNGAQFEADVHDLRGGSRLASLTAS</sequence>
<evidence type="ECO:0000256" key="5">
    <source>
        <dbReference type="ARBA" id="ARBA00022827"/>
    </source>
</evidence>
<dbReference type="Pfam" id="PF00732">
    <property type="entry name" value="GMC_oxred_N"/>
    <property type="match status" value="1"/>
</dbReference>
<comment type="similarity">
    <text evidence="2 8">Belongs to the GMC oxidoreductase family.</text>
</comment>
<dbReference type="PROSITE" id="PS00623">
    <property type="entry name" value="GMC_OXRED_1"/>
    <property type="match status" value="1"/>
</dbReference>
<evidence type="ECO:0000256" key="2">
    <source>
        <dbReference type="ARBA" id="ARBA00010790"/>
    </source>
</evidence>
<evidence type="ECO:0000256" key="6">
    <source>
        <dbReference type="ARBA" id="ARBA00023002"/>
    </source>
</evidence>
<name>A0ABR1JCY0_9AGAR</name>
<keyword evidence="3 8" id="KW-0285">Flavoprotein</keyword>
<dbReference type="EMBL" id="JBANRG010000022">
    <property type="protein sequence ID" value="KAK7455782.1"/>
    <property type="molecule type" value="Genomic_DNA"/>
</dbReference>
<evidence type="ECO:0000256" key="7">
    <source>
        <dbReference type="ARBA" id="ARBA00023180"/>
    </source>
</evidence>
<proteinExistence type="inferred from homology"/>
<dbReference type="Gene3D" id="3.50.50.60">
    <property type="entry name" value="FAD/NAD(P)-binding domain"/>
    <property type="match status" value="1"/>
</dbReference>
<keyword evidence="7" id="KW-0325">Glycoprotein</keyword>
<dbReference type="SUPFAM" id="SSF51905">
    <property type="entry name" value="FAD/NAD(P)-binding domain"/>
    <property type="match status" value="1"/>
</dbReference>
<keyword evidence="12" id="KW-1185">Reference proteome</keyword>
<evidence type="ECO:0000256" key="3">
    <source>
        <dbReference type="ARBA" id="ARBA00022630"/>
    </source>
</evidence>
<gene>
    <name evidence="11" type="ORF">VKT23_010813</name>
</gene>
<keyword evidence="6" id="KW-0560">Oxidoreductase</keyword>
<reference evidence="11 12" key="1">
    <citation type="submission" date="2024-01" db="EMBL/GenBank/DDBJ databases">
        <title>A draft genome for the cacao thread blight pathogen Marasmiellus scandens.</title>
        <authorList>
            <person name="Baruah I.K."/>
            <person name="Leung J."/>
            <person name="Bukari Y."/>
            <person name="Amoako-Attah I."/>
            <person name="Meinhardt L.W."/>
            <person name="Bailey B.A."/>
            <person name="Cohen S.P."/>
        </authorList>
    </citation>
    <scope>NUCLEOTIDE SEQUENCE [LARGE SCALE GENOMIC DNA]</scope>
    <source>
        <strain evidence="11 12">GH-19</strain>
    </source>
</reference>
<dbReference type="InterPro" id="IPR036188">
    <property type="entry name" value="FAD/NAD-bd_sf"/>
</dbReference>
<protein>
    <recommendedName>
        <fullName evidence="10">Glucose-methanol-choline oxidoreductase N-terminal domain-containing protein</fullName>
    </recommendedName>
</protein>
<evidence type="ECO:0000259" key="10">
    <source>
        <dbReference type="PROSITE" id="PS00623"/>
    </source>
</evidence>
<feature type="signal peptide" evidence="9">
    <location>
        <begin position="1"/>
        <end position="20"/>
    </location>
</feature>
<dbReference type="InterPro" id="IPR012132">
    <property type="entry name" value="GMC_OxRdtase"/>
</dbReference>
<organism evidence="11 12">
    <name type="scientific">Marasmiellus scandens</name>
    <dbReference type="NCBI Taxonomy" id="2682957"/>
    <lineage>
        <taxon>Eukaryota</taxon>
        <taxon>Fungi</taxon>
        <taxon>Dikarya</taxon>
        <taxon>Basidiomycota</taxon>
        <taxon>Agaricomycotina</taxon>
        <taxon>Agaricomycetes</taxon>
        <taxon>Agaricomycetidae</taxon>
        <taxon>Agaricales</taxon>
        <taxon>Marasmiineae</taxon>
        <taxon>Omphalotaceae</taxon>
        <taxon>Marasmiellus</taxon>
    </lineage>
</organism>
<evidence type="ECO:0000313" key="11">
    <source>
        <dbReference type="EMBL" id="KAK7455782.1"/>
    </source>
</evidence>
<evidence type="ECO:0000313" key="12">
    <source>
        <dbReference type="Proteomes" id="UP001498398"/>
    </source>
</evidence>
<dbReference type="InterPro" id="IPR000172">
    <property type="entry name" value="GMC_OxRdtase_N"/>
</dbReference>
<accession>A0ABR1JCY0</accession>
<keyword evidence="5 8" id="KW-0274">FAD</keyword>
<dbReference type="Proteomes" id="UP001498398">
    <property type="component" value="Unassembled WGS sequence"/>
</dbReference>
<feature type="domain" description="Glucose-methanol-choline oxidoreductase N-terminal" evidence="10">
    <location>
        <begin position="101"/>
        <end position="124"/>
    </location>
</feature>
<comment type="caution">
    <text evidence="11">The sequence shown here is derived from an EMBL/GenBank/DDBJ whole genome shotgun (WGS) entry which is preliminary data.</text>
</comment>